<evidence type="ECO:0000256" key="1">
    <source>
        <dbReference type="ARBA" id="ARBA00006484"/>
    </source>
</evidence>
<protein>
    <recommendedName>
        <fullName evidence="6">NAD(P)-binding protein</fullName>
    </recommendedName>
</protein>
<comment type="similarity">
    <text evidence="1">Belongs to the short-chain dehydrogenases/reductases (SDR) family.</text>
</comment>
<dbReference type="GO" id="GO:0016491">
    <property type="term" value="F:oxidoreductase activity"/>
    <property type="evidence" value="ECO:0007669"/>
    <property type="project" value="UniProtKB-KW"/>
</dbReference>
<evidence type="ECO:0000256" key="2">
    <source>
        <dbReference type="ARBA" id="ARBA00022857"/>
    </source>
</evidence>
<evidence type="ECO:0008006" key="6">
    <source>
        <dbReference type="Google" id="ProtNLM"/>
    </source>
</evidence>
<dbReference type="InterPro" id="IPR036291">
    <property type="entry name" value="NAD(P)-bd_dom_sf"/>
</dbReference>
<dbReference type="PANTHER" id="PTHR43544">
    <property type="entry name" value="SHORT-CHAIN DEHYDROGENASE/REDUCTASE"/>
    <property type="match status" value="1"/>
</dbReference>
<keyword evidence="5" id="KW-1185">Reference proteome</keyword>
<dbReference type="GO" id="GO:0005737">
    <property type="term" value="C:cytoplasm"/>
    <property type="evidence" value="ECO:0007669"/>
    <property type="project" value="TreeGrafter"/>
</dbReference>
<keyword evidence="3" id="KW-0560">Oxidoreductase</keyword>
<dbReference type="Pfam" id="PF00106">
    <property type="entry name" value="adh_short"/>
    <property type="match status" value="1"/>
</dbReference>
<dbReference type="SUPFAM" id="SSF51735">
    <property type="entry name" value="NAD(P)-binding Rossmann-fold domains"/>
    <property type="match status" value="1"/>
</dbReference>
<evidence type="ECO:0000313" key="4">
    <source>
        <dbReference type="EMBL" id="KAK0464161.1"/>
    </source>
</evidence>
<dbReference type="AlphaFoldDB" id="A0AA39NEG9"/>
<dbReference type="Proteomes" id="UP001175227">
    <property type="component" value="Unassembled WGS sequence"/>
</dbReference>
<dbReference type="EMBL" id="JAUEPR010000100">
    <property type="protein sequence ID" value="KAK0464161.1"/>
    <property type="molecule type" value="Genomic_DNA"/>
</dbReference>
<proteinExistence type="inferred from homology"/>
<evidence type="ECO:0000313" key="5">
    <source>
        <dbReference type="Proteomes" id="UP001175227"/>
    </source>
</evidence>
<dbReference type="PANTHER" id="PTHR43544:SF7">
    <property type="entry name" value="NADB-LER2"/>
    <property type="match status" value="1"/>
</dbReference>
<dbReference type="InterPro" id="IPR051468">
    <property type="entry name" value="Fungal_SecMetab_SDRs"/>
</dbReference>
<sequence>MAPKVYRIAGANRGIGLALVNEIAANNADVSIFAGVRNPPTATSLEELSKKYPGKITTVKYVSADEEGNKAFAKEIEIKHGHLDVVIACAGIATYIGSALDTPASELWDHFNVSEDIRCIQCSSSHSSLN</sequence>
<organism evidence="4 5">
    <name type="scientific">Armillaria novae-zelandiae</name>
    <dbReference type="NCBI Taxonomy" id="153914"/>
    <lineage>
        <taxon>Eukaryota</taxon>
        <taxon>Fungi</taxon>
        <taxon>Dikarya</taxon>
        <taxon>Basidiomycota</taxon>
        <taxon>Agaricomycotina</taxon>
        <taxon>Agaricomycetes</taxon>
        <taxon>Agaricomycetidae</taxon>
        <taxon>Agaricales</taxon>
        <taxon>Marasmiineae</taxon>
        <taxon>Physalacriaceae</taxon>
        <taxon>Armillaria</taxon>
    </lineage>
</organism>
<keyword evidence="2" id="KW-0521">NADP</keyword>
<dbReference type="InterPro" id="IPR002347">
    <property type="entry name" value="SDR_fam"/>
</dbReference>
<gene>
    <name evidence="4" type="ORF">IW261DRAFT_1347344</name>
</gene>
<reference evidence="4" key="1">
    <citation type="submission" date="2023-06" db="EMBL/GenBank/DDBJ databases">
        <authorList>
            <consortium name="Lawrence Berkeley National Laboratory"/>
            <person name="Ahrendt S."/>
            <person name="Sahu N."/>
            <person name="Indic B."/>
            <person name="Wong-Bajracharya J."/>
            <person name="Merenyi Z."/>
            <person name="Ke H.-M."/>
            <person name="Monk M."/>
            <person name="Kocsube S."/>
            <person name="Drula E."/>
            <person name="Lipzen A."/>
            <person name="Balint B."/>
            <person name="Henrissat B."/>
            <person name="Andreopoulos B."/>
            <person name="Martin F.M."/>
            <person name="Harder C.B."/>
            <person name="Rigling D."/>
            <person name="Ford K.L."/>
            <person name="Foster G.D."/>
            <person name="Pangilinan J."/>
            <person name="Papanicolaou A."/>
            <person name="Barry K."/>
            <person name="LaButti K."/>
            <person name="Viragh M."/>
            <person name="Koriabine M."/>
            <person name="Yan M."/>
            <person name="Riley R."/>
            <person name="Champramary S."/>
            <person name="Plett K.L."/>
            <person name="Tsai I.J."/>
            <person name="Slot J."/>
            <person name="Sipos G."/>
            <person name="Plett J."/>
            <person name="Nagy L.G."/>
            <person name="Grigoriev I.V."/>
        </authorList>
    </citation>
    <scope>NUCLEOTIDE SEQUENCE</scope>
    <source>
        <strain evidence="4">ICMP 16352</strain>
    </source>
</reference>
<evidence type="ECO:0000256" key="3">
    <source>
        <dbReference type="ARBA" id="ARBA00023002"/>
    </source>
</evidence>
<comment type="caution">
    <text evidence="4">The sequence shown here is derived from an EMBL/GenBank/DDBJ whole genome shotgun (WGS) entry which is preliminary data.</text>
</comment>
<name>A0AA39NEG9_9AGAR</name>
<dbReference type="Gene3D" id="3.40.50.720">
    <property type="entry name" value="NAD(P)-binding Rossmann-like Domain"/>
    <property type="match status" value="1"/>
</dbReference>
<accession>A0AA39NEG9</accession>